<organism evidence="2 3">
    <name type="scientific">Vibrio tasmaniensis</name>
    <dbReference type="NCBI Taxonomy" id="212663"/>
    <lineage>
        <taxon>Bacteria</taxon>
        <taxon>Pseudomonadati</taxon>
        <taxon>Pseudomonadota</taxon>
        <taxon>Gammaproteobacteria</taxon>
        <taxon>Vibrionales</taxon>
        <taxon>Vibrionaceae</taxon>
        <taxon>Vibrio</taxon>
    </lineage>
</organism>
<evidence type="ECO:0000313" key="2">
    <source>
        <dbReference type="EMBL" id="TKG30922.1"/>
    </source>
</evidence>
<proteinExistence type="predicted"/>
<dbReference type="AlphaFoldDB" id="A0AB38NQ32"/>
<accession>A0AB38NQ32</accession>
<dbReference type="InterPro" id="IPR009826">
    <property type="entry name" value="DNA_circ_N"/>
</dbReference>
<dbReference type="Proteomes" id="UP000308018">
    <property type="component" value="Unassembled WGS sequence"/>
</dbReference>
<evidence type="ECO:0000313" key="3">
    <source>
        <dbReference type="Proteomes" id="UP000308018"/>
    </source>
</evidence>
<protein>
    <recommendedName>
        <fullName evidence="1">DNA circulation N-terminal domain-containing protein</fullName>
    </recommendedName>
</protein>
<gene>
    <name evidence="2" type="ORF">FC057_16595</name>
</gene>
<feature type="domain" description="DNA circulation N-terminal" evidence="1">
    <location>
        <begin position="20"/>
        <end position="57"/>
    </location>
</feature>
<sequence length="71" mass="7909">MWSGHNLNILSTFFDGGKRLPHIKVIGTKARTYTIEAVFVGSTYLVDVNALINNFDVEPKPDREFTILGLG</sequence>
<evidence type="ECO:0000259" key="1">
    <source>
        <dbReference type="Pfam" id="PF07157"/>
    </source>
</evidence>
<dbReference type="Pfam" id="PF07157">
    <property type="entry name" value="DNA_circ_N"/>
    <property type="match status" value="1"/>
</dbReference>
<comment type="caution">
    <text evidence="2">The sequence shown here is derived from an EMBL/GenBank/DDBJ whole genome shotgun (WGS) entry which is preliminary data.</text>
</comment>
<name>A0AB38NQ32_9VIBR</name>
<reference evidence="2 3" key="1">
    <citation type="submission" date="2019-04" db="EMBL/GenBank/DDBJ databases">
        <title>A reverse ecology approach based on a biological definition of microbial populations.</title>
        <authorList>
            <person name="Arevalo P."/>
            <person name="Vaninsberghe D."/>
            <person name="Elsherbini J."/>
            <person name="Gore J."/>
            <person name="Polz M."/>
        </authorList>
    </citation>
    <scope>NUCLEOTIDE SEQUENCE [LARGE SCALE GENOMIC DNA]</scope>
    <source>
        <strain evidence="2 3">10N.222.45.A8</strain>
    </source>
</reference>
<dbReference type="RefSeq" id="WP_083784051.1">
    <property type="nucleotide sequence ID" value="NZ_MDBP01000002.1"/>
</dbReference>
<dbReference type="EMBL" id="SYVV01000029">
    <property type="protein sequence ID" value="TKG30922.1"/>
    <property type="molecule type" value="Genomic_DNA"/>
</dbReference>